<feature type="domain" description="WxL Interacting Protein host binding" evidence="3">
    <location>
        <begin position="168"/>
        <end position="294"/>
    </location>
</feature>
<dbReference type="RefSeq" id="WP_125749046.1">
    <property type="nucleotide sequence ID" value="NZ_JBHTON010000003.1"/>
</dbReference>
<dbReference type="EMBL" id="JBHTON010000003">
    <property type="protein sequence ID" value="MFD1483935.1"/>
    <property type="molecule type" value="Genomic_DNA"/>
</dbReference>
<protein>
    <submittedName>
        <fullName evidence="4">WxL protein host-binding domain-containing protein</fullName>
    </submittedName>
</protein>
<organism evidence="4 5">
    <name type="scientific">Lacticaseibacillus baoqingensis</name>
    <dbReference type="NCBI Taxonomy" id="2486013"/>
    <lineage>
        <taxon>Bacteria</taxon>
        <taxon>Bacillati</taxon>
        <taxon>Bacillota</taxon>
        <taxon>Bacilli</taxon>
        <taxon>Lactobacillales</taxon>
        <taxon>Lactobacillaceae</taxon>
        <taxon>Lacticaseibacillus</taxon>
    </lineage>
</organism>
<name>A0ABW4E212_9LACO</name>
<dbReference type="SUPFAM" id="SSF49354">
    <property type="entry name" value="PapD-like"/>
    <property type="match status" value="1"/>
</dbReference>
<evidence type="ECO:0000313" key="4">
    <source>
        <dbReference type="EMBL" id="MFD1483935.1"/>
    </source>
</evidence>
<dbReference type="InterPro" id="IPR010317">
    <property type="entry name" value="WxLIP_PGBD"/>
</dbReference>
<evidence type="ECO:0000259" key="2">
    <source>
        <dbReference type="Pfam" id="PF06030"/>
    </source>
</evidence>
<dbReference type="Gene3D" id="2.60.40.10">
    <property type="entry name" value="Immunoglobulins"/>
    <property type="match status" value="1"/>
</dbReference>
<keyword evidence="1" id="KW-0472">Membrane</keyword>
<reference evidence="5" key="1">
    <citation type="journal article" date="2019" name="Int. J. Syst. Evol. Microbiol.">
        <title>The Global Catalogue of Microorganisms (GCM) 10K type strain sequencing project: providing services to taxonomists for standard genome sequencing and annotation.</title>
        <authorList>
            <consortium name="The Broad Institute Genomics Platform"/>
            <consortium name="The Broad Institute Genome Sequencing Center for Infectious Disease"/>
            <person name="Wu L."/>
            <person name="Ma J."/>
        </authorList>
    </citation>
    <scope>NUCLEOTIDE SEQUENCE [LARGE SCALE GENOMIC DNA]</scope>
    <source>
        <strain evidence="5">CCM 8903</strain>
    </source>
</reference>
<keyword evidence="1" id="KW-0812">Transmembrane</keyword>
<accession>A0ABW4E212</accession>
<evidence type="ECO:0000259" key="3">
    <source>
        <dbReference type="Pfam" id="PF11797"/>
    </source>
</evidence>
<feature type="domain" description="WxL Interacting Protein peptidoglycan binding" evidence="2">
    <location>
        <begin position="49"/>
        <end position="141"/>
    </location>
</feature>
<dbReference type="Pfam" id="PF11797">
    <property type="entry name" value="WxLIP_HBD"/>
    <property type="match status" value="1"/>
</dbReference>
<sequence>MADGGGEFDLGLGGQAAMSGHNWRMALLGLVIGLALGGRQVVQAATSTFMIRPELPSDNRVGQAAGYFDLKAHQDTRAIAVRVYNPAKSSLKLQVALLKGTNGTNGALRYQPAPKADQRLVSYPHQVTLAPKAMAQIRFTLPKRAALGAGSRLWAVQLTSMPKTNSDAVVNRVQYRIGLIVSGQAVQTLHKAKVVGFSPRVKLQHPKPQVTLENLDPVFLRSVTLHATWQHARLGWLNYHQTRTGLKWAPRGRLPVALPFAGEHLQPGVYAVKLQLKTDHWHQTLTRFVRVNAKGRITLSDQAAYRRSQRWWWGIIAIIIGLVVSGGFWQWQRRKRHA</sequence>
<feature type="transmembrane region" description="Helical" evidence="1">
    <location>
        <begin position="311"/>
        <end position="331"/>
    </location>
</feature>
<evidence type="ECO:0000256" key="1">
    <source>
        <dbReference type="SAM" id="Phobius"/>
    </source>
</evidence>
<dbReference type="InterPro" id="IPR021759">
    <property type="entry name" value="WxLIP_HBD"/>
</dbReference>
<dbReference type="InterPro" id="IPR013783">
    <property type="entry name" value="Ig-like_fold"/>
</dbReference>
<comment type="caution">
    <text evidence="4">The sequence shown here is derived from an EMBL/GenBank/DDBJ whole genome shotgun (WGS) entry which is preliminary data.</text>
</comment>
<evidence type="ECO:0000313" key="5">
    <source>
        <dbReference type="Proteomes" id="UP001597252"/>
    </source>
</evidence>
<keyword evidence="1" id="KW-1133">Transmembrane helix</keyword>
<gene>
    <name evidence="4" type="ORF">ACFQ5J_01555</name>
</gene>
<dbReference type="Pfam" id="PF06030">
    <property type="entry name" value="WxLIP_PGBD"/>
    <property type="match status" value="1"/>
</dbReference>
<proteinExistence type="predicted"/>
<keyword evidence="5" id="KW-1185">Reference proteome</keyword>
<dbReference type="Proteomes" id="UP001597252">
    <property type="component" value="Unassembled WGS sequence"/>
</dbReference>
<dbReference type="InterPro" id="IPR008962">
    <property type="entry name" value="PapD-like_sf"/>
</dbReference>